<name>A0A6J4KRI6_9CHLR</name>
<reference evidence="1" key="1">
    <citation type="submission" date="2020-02" db="EMBL/GenBank/DDBJ databases">
        <authorList>
            <person name="Meier V. D."/>
        </authorList>
    </citation>
    <scope>NUCLEOTIDE SEQUENCE</scope>
    <source>
        <strain evidence="1">AVDCRST_MAG93</strain>
    </source>
</reference>
<evidence type="ECO:0000313" key="1">
    <source>
        <dbReference type="EMBL" id="CAA9312141.1"/>
    </source>
</evidence>
<organism evidence="1">
    <name type="scientific">uncultured Chloroflexia bacterium</name>
    <dbReference type="NCBI Taxonomy" id="1672391"/>
    <lineage>
        <taxon>Bacteria</taxon>
        <taxon>Bacillati</taxon>
        <taxon>Chloroflexota</taxon>
        <taxon>Chloroflexia</taxon>
        <taxon>environmental samples</taxon>
    </lineage>
</organism>
<dbReference type="AlphaFoldDB" id="A0A6J4KRI6"/>
<accession>A0A6J4KRI6</accession>
<sequence length="70" mass="7933">MSVFHPFRTLGLSGLGLFDRCLNEVLHQQWGPNLAVLQTAILFGIERAEELAIKTFNHHLPAYDDLVRCV</sequence>
<feature type="non-terminal residue" evidence="1">
    <location>
        <position position="70"/>
    </location>
</feature>
<dbReference type="EMBL" id="CADCTR010001782">
    <property type="protein sequence ID" value="CAA9312141.1"/>
    <property type="molecule type" value="Genomic_DNA"/>
</dbReference>
<proteinExistence type="predicted"/>
<protein>
    <submittedName>
        <fullName evidence="1">Uncharacterized protein</fullName>
    </submittedName>
</protein>
<gene>
    <name evidence="1" type="ORF">AVDCRST_MAG93-5292</name>
</gene>